<keyword evidence="7" id="KW-1185">Reference proteome</keyword>
<dbReference type="GO" id="GO:0042626">
    <property type="term" value="F:ATPase-coupled transmembrane transporter activity"/>
    <property type="evidence" value="ECO:0007669"/>
    <property type="project" value="TreeGrafter"/>
</dbReference>
<protein>
    <submittedName>
        <fullName evidence="6">ABC transporter</fullName>
    </submittedName>
</protein>
<keyword evidence="2" id="KW-0813">Transport</keyword>
<reference evidence="6 7" key="1">
    <citation type="submission" date="2020-11" db="EMBL/GenBank/DDBJ databases">
        <title>Corynebacterium sp. ZJ-599.</title>
        <authorList>
            <person name="Zhou J."/>
        </authorList>
    </citation>
    <scope>NUCLEOTIDE SEQUENCE [LARGE SCALE GENOMIC DNA]</scope>
    <source>
        <strain evidence="6 7">ZJ-599</strain>
    </source>
</reference>
<evidence type="ECO:0000256" key="1">
    <source>
        <dbReference type="ARBA" id="ARBA00005417"/>
    </source>
</evidence>
<keyword evidence="3" id="KW-0547">Nucleotide-binding</keyword>
<evidence type="ECO:0000259" key="5">
    <source>
        <dbReference type="SMART" id="SM00382"/>
    </source>
</evidence>
<dbReference type="InterPro" id="IPR050095">
    <property type="entry name" value="ECF_ABC_transporter_ATP-bd"/>
</dbReference>
<feature type="domain" description="AAA+ ATPase" evidence="5">
    <location>
        <begin position="211"/>
        <end position="371"/>
    </location>
</feature>
<keyword evidence="4" id="KW-0067">ATP-binding</keyword>
<dbReference type="Gene3D" id="3.40.50.300">
    <property type="entry name" value="P-loop containing nucleotide triphosphate hydrolases"/>
    <property type="match status" value="2"/>
</dbReference>
<evidence type="ECO:0000313" key="6">
    <source>
        <dbReference type="EMBL" id="QPK80219.1"/>
    </source>
</evidence>
<dbReference type="KEGG" id="cliz:G7Y31_06020"/>
<dbReference type="EMBL" id="CP064954">
    <property type="protein sequence ID" value="QPK80219.1"/>
    <property type="molecule type" value="Genomic_DNA"/>
</dbReference>
<dbReference type="InterPro" id="IPR003593">
    <property type="entry name" value="AAA+_ATPase"/>
</dbReference>
<sequence length="371" mass="39379">MDLNITPIPGQITEVTVSFKHNSDQEAHRLAQHLGVEAIVGADAAAHISLLRDTVREELALALEHRGMPRADMAPRVEQMLDAMGLQALAQRHPARLSGGQTRRLAIGAVAIAQPPQLIVVEPYAGLDPQSRQQVQAVLESLPQTAVIVVQGEHELADAPVAHPVPPTPGAEFAYGPLLGRRQAGRRRWWHLHAPQGADFSVGPVTLPLAPGAVTWLRGANGSGKTTLLRAAAGLDGAKAALDPSGQPPALALQSPMDQAIVPTISSLVGDAELVEALGLPGGDHPLDVSTAQLRVAQVAHAVVTARRQGREVVLLDEPDTLADAQGQRHIHQLISLAIREGRSVVLTTHDPGFAQRVSHYAPVREFTLEP</sequence>
<comment type="similarity">
    <text evidence="1">Belongs to the ABC transporter superfamily.</text>
</comment>
<dbReference type="SUPFAM" id="SSF52540">
    <property type="entry name" value="P-loop containing nucleoside triphosphate hydrolases"/>
    <property type="match status" value="2"/>
</dbReference>
<dbReference type="GO" id="GO:0005524">
    <property type="term" value="F:ATP binding"/>
    <property type="evidence" value="ECO:0007669"/>
    <property type="project" value="UniProtKB-KW"/>
</dbReference>
<dbReference type="RefSeq" id="WP_165008118.1">
    <property type="nucleotide sequence ID" value="NZ_CP064954.1"/>
</dbReference>
<gene>
    <name evidence="6" type="ORF">G7Y31_06020</name>
</gene>
<organism evidence="6 7">
    <name type="scientific">Corynebacterium lizhenjunii</name>
    <dbReference type="NCBI Taxonomy" id="2709394"/>
    <lineage>
        <taxon>Bacteria</taxon>
        <taxon>Bacillati</taxon>
        <taxon>Actinomycetota</taxon>
        <taxon>Actinomycetes</taxon>
        <taxon>Mycobacteriales</taxon>
        <taxon>Corynebacteriaceae</taxon>
        <taxon>Corynebacterium</taxon>
    </lineage>
</organism>
<dbReference type="Proteomes" id="UP000594681">
    <property type="component" value="Chromosome"/>
</dbReference>
<evidence type="ECO:0000256" key="4">
    <source>
        <dbReference type="ARBA" id="ARBA00022840"/>
    </source>
</evidence>
<name>A0A7T0KGL8_9CORY</name>
<accession>A0A7T0KGL8</accession>
<dbReference type="GO" id="GO:0043190">
    <property type="term" value="C:ATP-binding cassette (ABC) transporter complex"/>
    <property type="evidence" value="ECO:0007669"/>
    <property type="project" value="TreeGrafter"/>
</dbReference>
<dbReference type="InterPro" id="IPR027417">
    <property type="entry name" value="P-loop_NTPase"/>
</dbReference>
<proteinExistence type="inferred from homology"/>
<dbReference type="PANTHER" id="PTHR43553">
    <property type="entry name" value="HEAVY METAL TRANSPORTER"/>
    <property type="match status" value="1"/>
</dbReference>
<evidence type="ECO:0000256" key="2">
    <source>
        <dbReference type="ARBA" id="ARBA00022448"/>
    </source>
</evidence>
<evidence type="ECO:0000256" key="3">
    <source>
        <dbReference type="ARBA" id="ARBA00022741"/>
    </source>
</evidence>
<dbReference type="AlphaFoldDB" id="A0A7T0KGL8"/>
<evidence type="ECO:0000313" key="7">
    <source>
        <dbReference type="Proteomes" id="UP000594681"/>
    </source>
</evidence>
<dbReference type="SMART" id="SM00382">
    <property type="entry name" value="AAA"/>
    <property type="match status" value="1"/>
</dbReference>